<feature type="transmembrane region" description="Helical" evidence="1">
    <location>
        <begin position="130"/>
        <end position="147"/>
    </location>
</feature>
<dbReference type="VEuPathDB" id="FungiDB:VP01_1019g7"/>
<name>A0A0L6VUY5_9BASI</name>
<keyword evidence="1" id="KW-1133">Transmembrane helix</keyword>
<keyword evidence="1" id="KW-0812">Transmembrane</keyword>
<keyword evidence="1" id="KW-0472">Membrane</keyword>
<proteinExistence type="predicted"/>
<evidence type="ECO:0000313" key="2">
    <source>
        <dbReference type="EMBL" id="KNZ64526.1"/>
    </source>
</evidence>
<protein>
    <submittedName>
        <fullName evidence="2">Uncharacterized protein</fullName>
    </submittedName>
</protein>
<reference evidence="2" key="1">
    <citation type="submission" date="2015-08" db="EMBL/GenBank/DDBJ databases">
        <title>Next Generation Sequencing and Analysis of the Genome of Puccinia sorghi L Schw, the Causal Agent of Maize Common Rust.</title>
        <authorList>
            <person name="Rochi L."/>
            <person name="Burguener G."/>
            <person name="Darino M."/>
            <person name="Turjanski A."/>
            <person name="Kreff E."/>
            <person name="Dieguez M.J."/>
            <person name="Sacco F."/>
        </authorList>
    </citation>
    <scope>NUCLEOTIDE SEQUENCE [LARGE SCALE GENOMIC DNA]</scope>
    <source>
        <strain evidence="2">RO10H11247</strain>
    </source>
</reference>
<evidence type="ECO:0000256" key="1">
    <source>
        <dbReference type="SAM" id="Phobius"/>
    </source>
</evidence>
<gene>
    <name evidence="2" type="ORF">VP01_1019g7</name>
</gene>
<keyword evidence="3" id="KW-1185">Reference proteome</keyword>
<dbReference type="Proteomes" id="UP000037035">
    <property type="component" value="Unassembled WGS sequence"/>
</dbReference>
<organism evidence="2 3">
    <name type="scientific">Puccinia sorghi</name>
    <dbReference type="NCBI Taxonomy" id="27349"/>
    <lineage>
        <taxon>Eukaryota</taxon>
        <taxon>Fungi</taxon>
        <taxon>Dikarya</taxon>
        <taxon>Basidiomycota</taxon>
        <taxon>Pucciniomycotina</taxon>
        <taxon>Pucciniomycetes</taxon>
        <taxon>Pucciniales</taxon>
        <taxon>Pucciniaceae</taxon>
        <taxon>Puccinia</taxon>
    </lineage>
</organism>
<dbReference type="STRING" id="27349.A0A0L6VUY5"/>
<feature type="transmembrane region" description="Helical" evidence="1">
    <location>
        <begin position="211"/>
        <end position="232"/>
    </location>
</feature>
<comment type="caution">
    <text evidence="2">The sequence shown here is derived from an EMBL/GenBank/DDBJ whole genome shotgun (WGS) entry which is preliminary data.</text>
</comment>
<dbReference type="PANTHER" id="PTHR33979:SF2">
    <property type="entry name" value="PEPTIDASE M50B-LIKE-DOMAIN-CONTAINING PROTEIN"/>
    <property type="match status" value="1"/>
</dbReference>
<sequence length="304" mass="33787">MNLYPFSRRNLWGLRHIIYPFKLLTVAFHELYLPCHSGKMHGGPHREHHARSERQGSSFAEGGLTKMRGGIRACTLPAGYLGSSLIGALLIFAGFDTVASKVNKILSFFTKICFIPICKAQKQLFSVADQVASIVLAVMLLITLWWARNWLTRVVVVMAIGMMVALWFIDHGSPLRFYVLFNGVMSCLYSVWDIVDDLVFRKVNESDASQFAALCPLIPSRVWGVIWLAYSLHATLLSPYNADSFTCASSRLLISLIFMLGGILAGLAAFKDSTSEQSAASKSEFPSKFFTHEDHSLILVCPSP</sequence>
<feature type="transmembrane region" description="Helical" evidence="1">
    <location>
        <begin position="252"/>
        <end position="270"/>
    </location>
</feature>
<feature type="transmembrane region" description="Helical" evidence="1">
    <location>
        <begin position="175"/>
        <end position="199"/>
    </location>
</feature>
<dbReference type="AlphaFoldDB" id="A0A0L6VUY5"/>
<feature type="transmembrane region" description="Helical" evidence="1">
    <location>
        <begin position="154"/>
        <end position="169"/>
    </location>
</feature>
<dbReference type="InterPro" id="IPR049500">
    <property type="entry name" value="Peptidase_M50B-like"/>
</dbReference>
<dbReference type="EMBL" id="LAVV01000221">
    <property type="protein sequence ID" value="KNZ64526.1"/>
    <property type="molecule type" value="Genomic_DNA"/>
</dbReference>
<dbReference type="PANTHER" id="PTHR33979">
    <property type="entry name" value="OS02G0221600 PROTEIN"/>
    <property type="match status" value="1"/>
</dbReference>
<dbReference type="OrthoDB" id="40823at2759"/>
<dbReference type="Pfam" id="PF13398">
    <property type="entry name" value="Peptidase_M50B"/>
    <property type="match status" value="2"/>
</dbReference>
<accession>A0A0L6VUY5</accession>
<feature type="transmembrane region" description="Helical" evidence="1">
    <location>
        <begin position="74"/>
        <end position="95"/>
    </location>
</feature>
<evidence type="ECO:0000313" key="3">
    <source>
        <dbReference type="Proteomes" id="UP000037035"/>
    </source>
</evidence>